<dbReference type="EMBL" id="KZ996736">
    <property type="protein sequence ID" value="RKO88412.1"/>
    <property type="molecule type" value="Genomic_DNA"/>
</dbReference>
<feature type="compositionally biased region" description="Polar residues" evidence="1">
    <location>
        <begin position="133"/>
        <end position="144"/>
    </location>
</feature>
<organism evidence="2 3">
    <name type="scientific">Blyttiomyces helicus</name>
    <dbReference type="NCBI Taxonomy" id="388810"/>
    <lineage>
        <taxon>Eukaryota</taxon>
        <taxon>Fungi</taxon>
        <taxon>Fungi incertae sedis</taxon>
        <taxon>Chytridiomycota</taxon>
        <taxon>Chytridiomycota incertae sedis</taxon>
        <taxon>Chytridiomycetes</taxon>
        <taxon>Chytridiomycetes incertae sedis</taxon>
        <taxon>Blyttiomyces</taxon>
    </lineage>
</organism>
<name>A0A4P9W8H9_9FUNG</name>
<gene>
    <name evidence="2" type="ORF">BDK51DRAFT_36965</name>
</gene>
<evidence type="ECO:0000313" key="2">
    <source>
        <dbReference type="EMBL" id="RKO88412.1"/>
    </source>
</evidence>
<evidence type="ECO:0000256" key="1">
    <source>
        <dbReference type="SAM" id="MobiDB-lite"/>
    </source>
</evidence>
<feature type="compositionally biased region" description="Polar residues" evidence="1">
    <location>
        <begin position="76"/>
        <end position="108"/>
    </location>
</feature>
<protein>
    <submittedName>
        <fullName evidence="2">Uncharacterized protein</fullName>
    </submittedName>
</protein>
<dbReference type="AlphaFoldDB" id="A0A4P9W8H9"/>
<reference evidence="3" key="1">
    <citation type="journal article" date="2018" name="Nat. Microbiol.">
        <title>Leveraging single-cell genomics to expand the fungal tree of life.</title>
        <authorList>
            <person name="Ahrendt S.R."/>
            <person name="Quandt C.A."/>
            <person name="Ciobanu D."/>
            <person name="Clum A."/>
            <person name="Salamov A."/>
            <person name="Andreopoulos B."/>
            <person name="Cheng J.F."/>
            <person name="Woyke T."/>
            <person name="Pelin A."/>
            <person name="Henrissat B."/>
            <person name="Reynolds N.K."/>
            <person name="Benny G.L."/>
            <person name="Smith M.E."/>
            <person name="James T.Y."/>
            <person name="Grigoriev I.V."/>
        </authorList>
    </citation>
    <scope>NUCLEOTIDE SEQUENCE [LARGE SCALE GENOMIC DNA]</scope>
</reference>
<feature type="compositionally biased region" description="Low complexity" evidence="1">
    <location>
        <begin position="158"/>
        <end position="172"/>
    </location>
</feature>
<proteinExistence type="predicted"/>
<keyword evidence="3" id="KW-1185">Reference proteome</keyword>
<evidence type="ECO:0000313" key="3">
    <source>
        <dbReference type="Proteomes" id="UP000269721"/>
    </source>
</evidence>
<accession>A0A4P9W8H9</accession>
<sequence length="172" mass="16890">MFDPLEFLPASPSPAGAPESPDQLSSTASLEPSSALTGTSESEAPPPLSPATSEPAARPSVYYDAVESPTAGAAVSPSSTIPEESPLDSSPFAQDSIPSPAQSATSPAQKADLRCVTSSAPVSATSPAPASEPRSQSASGSGCATSPALPSDNGLPDPVVGPRGRGLLVPGP</sequence>
<feature type="compositionally biased region" description="Polar residues" evidence="1">
    <location>
        <begin position="22"/>
        <end position="38"/>
    </location>
</feature>
<dbReference type="Proteomes" id="UP000269721">
    <property type="component" value="Unassembled WGS sequence"/>
</dbReference>
<feature type="compositionally biased region" description="Low complexity" evidence="1">
    <location>
        <begin position="9"/>
        <end position="21"/>
    </location>
</feature>
<feature type="region of interest" description="Disordered" evidence="1">
    <location>
        <begin position="1"/>
        <end position="172"/>
    </location>
</feature>
<feature type="compositionally biased region" description="Low complexity" evidence="1">
    <location>
        <begin position="116"/>
        <end position="131"/>
    </location>
</feature>